<keyword evidence="2" id="KW-1185">Reference proteome</keyword>
<accession>A0ABQ1UWY2</accession>
<proteinExistence type="predicted"/>
<gene>
    <name evidence="1" type="ORF">GCM10007298_26040</name>
</gene>
<dbReference type="SUPFAM" id="SSF160379">
    <property type="entry name" value="SP0830-like"/>
    <property type="match status" value="1"/>
</dbReference>
<evidence type="ECO:0000313" key="1">
    <source>
        <dbReference type="EMBL" id="GGF28977.1"/>
    </source>
</evidence>
<evidence type="ECO:0008006" key="3">
    <source>
        <dbReference type="Google" id="ProtNLM"/>
    </source>
</evidence>
<name>A0ABQ1UWY2_9NOCA</name>
<dbReference type="Pfam" id="PF08002">
    <property type="entry name" value="DUF1697"/>
    <property type="match status" value="1"/>
</dbReference>
<sequence>MPVTEYVALLRGINVGAIRIAMADLRTEFEALGLGEVSTVLATGNVRFSSDRTDVTALRGEIEAALSARFDYRAYVFLHSRDAIRSALDGYPFPTDQADRHSYILFVADDDVRAELLGAAADLDPAVERVADGDGVLYWDVVKKMTLTSPFGKALGRARYKATTTNRNLRTVRSIIA</sequence>
<dbReference type="Proteomes" id="UP000632454">
    <property type="component" value="Unassembled WGS sequence"/>
</dbReference>
<reference evidence="2" key="1">
    <citation type="journal article" date="2019" name="Int. J. Syst. Evol. Microbiol.">
        <title>The Global Catalogue of Microorganisms (GCM) 10K type strain sequencing project: providing services to taxonomists for standard genome sequencing and annotation.</title>
        <authorList>
            <consortium name="The Broad Institute Genomics Platform"/>
            <consortium name="The Broad Institute Genome Sequencing Center for Infectious Disease"/>
            <person name="Wu L."/>
            <person name="Ma J."/>
        </authorList>
    </citation>
    <scope>NUCLEOTIDE SEQUENCE [LARGE SCALE GENOMIC DNA]</scope>
    <source>
        <strain evidence="2">CCM 7855</strain>
    </source>
</reference>
<dbReference type="PANTHER" id="PTHR36439:SF1">
    <property type="entry name" value="DUF1697 DOMAIN-CONTAINING PROTEIN"/>
    <property type="match status" value="1"/>
</dbReference>
<dbReference type="PIRSF" id="PIRSF008502">
    <property type="entry name" value="UCP008502"/>
    <property type="match status" value="1"/>
</dbReference>
<organism evidence="1 2">
    <name type="scientific">Williamsia phyllosphaerae</name>
    <dbReference type="NCBI Taxonomy" id="885042"/>
    <lineage>
        <taxon>Bacteria</taxon>
        <taxon>Bacillati</taxon>
        <taxon>Actinomycetota</taxon>
        <taxon>Actinomycetes</taxon>
        <taxon>Mycobacteriales</taxon>
        <taxon>Nocardiaceae</taxon>
        <taxon>Williamsia</taxon>
    </lineage>
</organism>
<dbReference type="PANTHER" id="PTHR36439">
    <property type="entry name" value="BLL4334 PROTEIN"/>
    <property type="match status" value="1"/>
</dbReference>
<dbReference type="Gene3D" id="3.30.70.1280">
    <property type="entry name" value="SP0830-like domains"/>
    <property type="match status" value="1"/>
</dbReference>
<dbReference type="EMBL" id="BMCS01000001">
    <property type="protein sequence ID" value="GGF28977.1"/>
    <property type="molecule type" value="Genomic_DNA"/>
</dbReference>
<evidence type="ECO:0000313" key="2">
    <source>
        <dbReference type="Proteomes" id="UP000632454"/>
    </source>
</evidence>
<protein>
    <recommendedName>
        <fullName evidence="3">Pyridoxamine 5-phosphate oxidase</fullName>
    </recommendedName>
</protein>
<dbReference type="InterPro" id="IPR012545">
    <property type="entry name" value="DUF1697"/>
</dbReference>
<comment type="caution">
    <text evidence="1">The sequence shown here is derived from an EMBL/GenBank/DDBJ whole genome shotgun (WGS) entry which is preliminary data.</text>
</comment>